<name>A0A3Q7HBK0_SOLLC</name>
<evidence type="ECO:0000256" key="2">
    <source>
        <dbReference type="SAM" id="Phobius"/>
    </source>
</evidence>
<feature type="compositionally biased region" description="Polar residues" evidence="1">
    <location>
        <begin position="105"/>
        <end position="117"/>
    </location>
</feature>
<dbReference type="Proteomes" id="UP000004994">
    <property type="component" value="Chromosome 7"/>
</dbReference>
<evidence type="ECO:0000256" key="1">
    <source>
        <dbReference type="SAM" id="MobiDB-lite"/>
    </source>
</evidence>
<organism evidence="3">
    <name type="scientific">Solanum lycopersicum</name>
    <name type="common">Tomato</name>
    <name type="synonym">Lycopersicon esculentum</name>
    <dbReference type="NCBI Taxonomy" id="4081"/>
    <lineage>
        <taxon>Eukaryota</taxon>
        <taxon>Viridiplantae</taxon>
        <taxon>Streptophyta</taxon>
        <taxon>Embryophyta</taxon>
        <taxon>Tracheophyta</taxon>
        <taxon>Spermatophyta</taxon>
        <taxon>Magnoliopsida</taxon>
        <taxon>eudicotyledons</taxon>
        <taxon>Gunneridae</taxon>
        <taxon>Pentapetalae</taxon>
        <taxon>asterids</taxon>
        <taxon>lamiids</taxon>
        <taxon>Solanales</taxon>
        <taxon>Solanaceae</taxon>
        <taxon>Solanoideae</taxon>
        <taxon>Solaneae</taxon>
        <taxon>Solanum</taxon>
        <taxon>Solanum subgen. Lycopersicon</taxon>
    </lineage>
</organism>
<keyword evidence="4" id="KW-1185">Reference proteome</keyword>
<keyword evidence="2" id="KW-0472">Membrane</keyword>
<dbReference type="InParanoid" id="A0A3Q7HBK0"/>
<dbReference type="Gramene" id="Solyc07g040894.1.1">
    <property type="protein sequence ID" value="Solyc07g040894.1.1"/>
    <property type="gene ID" value="Solyc07g040894.1"/>
</dbReference>
<accession>A0A3Q7HBK0</accession>
<proteinExistence type="predicted"/>
<evidence type="ECO:0000313" key="4">
    <source>
        <dbReference type="Proteomes" id="UP000004994"/>
    </source>
</evidence>
<feature type="region of interest" description="Disordered" evidence="1">
    <location>
        <begin position="78"/>
        <end position="161"/>
    </location>
</feature>
<evidence type="ECO:0000313" key="3">
    <source>
        <dbReference type="EnsemblPlants" id="Solyc07g040894.1.1"/>
    </source>
</evidence>
<protein>
    <submittedName>
        <fullName evidence="3">Uncharacterized protein</fullName>
    </submittedName>
</protein>
<reference evidence="3" key="2">
    <citation type="submission" date="2019-01" db="UniProtKB">
        <authorList>
            <consortium name="EnsemblPlants"/>
        </authorList>
    </citation>
    <scope>IDENTIFICATION</scope>
    <source>
        <strain evidence="3">cv. Heinz 1706</strain>
    </source>
</reference>
<keyword evidence="2" id="KW-1133">Transmembrane helix</keyword>
<reference evidence="3" key="1">
    <citation type="journal article" date="2012" name="Nature">
        <title>The tomato genome sequence provides insights into fleshy fruit evolution.</title>
        <authorList>
            <consortium name="Tomato Genome Consortium"/>
        </authorList>
    </citation>
    <scope>NUCLEOTIDE SEQUENCE [LARGE SCALE GENOMIC DNA]</scope>
    <source>
        <strain evidence="3">cv. Heinz 1706</strain>
    </source>
</reference>
<keyword evidence="2" id="KW-0812">Transmembrane</keyword>
<dbReference type="AlphaFoldDB" id="A0A3Q7HBK0"/>
<feature type="compositionally biased region" description="Polar residues" evidence="1">
    <location>
        <begin position="126"/>
        <end position="161"/>
    </location>
</feature>
<feature type="transmembrane region" description="Helical" evidence="2">
    <location>
        <begin position="36"/>
        <end position="57"/>
    </location>
</feature>
<dbReference type="EnsemblPlants" id="Solyc07g040894.1.1">
    <property type="protein sequence ID" value="Solyc07g040894.1.1"/>
    <property type="gene ID" value="Solyc07g040894.1"/>
</dbReference>
<sequence length="161" mass="17907">MKLALPGKGKPGFIDGTCAKHQYREELAELWGKCNVIVLSWFGYTIVAELMPTYYMYHMLRKYTNHKKDNFYKLVGYPPGVQSKRRDNNNDGAGHFRPNRGIQGEGSNSFGNNQNYATGYKPQGRGQYNSGGYNPSSPAARGDSSSTRPQENTSNTGAIII</sequence>